<dbReference type="PANTHER" id="PTHR14859:SF1">
    <property type="entry name" value="PGAP2-INTERACTING PROTEIN"/>
    <property type="match status" value="1"/>
</dbReference>
<evidence type="ECO:0000313" key="3">
    <source>
        <dbReference type="EMBL" id="BEP28854.1"/>
    </source>
</evidence>
<organism evidence="3 4">
    <name type="scientific">Helicovermis profundi</name>
    <dbReference type="NCBI Taxonomy" id="3065157"/>
    <lineage>
        <taxon>Bacteria</taxon>
        <taxon>Bacillati</taxon>
        <taxon>Bacillota</taxon>
        <taxon>Clostridia</taxon>
        <taxon>Helicovermis</taxon>
    </lineage>
</organism>
<name>A0AAU9E2T8_9FIRM</name>
<dbReference type="GO" id="GO:0006506">
    <property type="term" value="P:GPI anchor biosynthetic process"/>
    <property type="evidence" value="ECO:0007669"/>
    <property type="project" value="TreeGrafter"/>
</dbReference>
<keyword evidence="3" id="KW-0540">Nuclease</keyword>
<dbReference type="InterPro" id="IPR051916">
    <property type="entry name" value="GPI-anchor_lipid_remodeler"/>
</dbReference>
<dbReference type="KEGG" id="hprf:HLPR_11850"/>
<proteinExistence type="predicted"/>
<keyword evidence="1" id="KW-0812">Transmembrane</keyword>
<dbReference type="AlphaFoldDB" id="A0AAU9E2T8"/>
<keyword evidence="1" id="KW-0472">Membrane</keyword>
<dbReference type="GO" id="GO:0004519">
    <property type="term" value="F:endonuclease activity"/>
    <property type="evidence" value="ECO:0007669"/>
    <property type="project" value="UniProtKB-KW"/>
</dbReference>
<dbReference type="Proteomes" id="UP001321786">
    <property type="component" value="Chromosome"/>
</dbReference>
<evidence type="ECO:0000313" key="4">
    <source>
        <dbReference type="Proteomes" id="UP001321786"/>
    </source>
</evidence>
<dbReference type="Pfam" id="PF03372">
    <property type="entry name" value="Exo_endo_phos"/>
    <property type="match status" value="1"/>
</dbReference>
<evidence type="ECO:0000259" key="2">
    <source>
        <dbReference type="Pfam" id="PF03372"/>
    </source>
</evidence>
<accession>A0AAU9E2T8</accession>
<keyword evidence="3" id="KW-0255">Endonuclease</keyword>
<dbReference type="SUPFAM" id="SSF56219">
    <property type="entry name" value="DNase I-like"/>
    <property type="match status" value="1"/>
</dbReference>
<evidence type="ECO:0000256" key="1">
    <source>
        <dbReference type="SAM" id="Phobius"/>
    </source>
</evidence>
<dbReference type="EMBL" id="AP028654">
    <property type="protein sequence ID" value="BEP28854.1"/>
    <property type="molecule type" value="Genomic_DNA"/>
</dbReference>
<protein>
    <submittedName>
        <fullName evidence="3">Endonuclease</fullName>
    </submittedName>
</protein>
<dbReference type="RefSeq" id="WP_338537157.1">
    <property type="nucleotide sequence ID" value="NZ_AP028654.1"/>
</dbReference>
<keyword evidence="4" id="KW-1185">Reference proteome</keyword>
<dbReference type="InterPro" id="IPR036691">
    <property type="entry name" value="Endo/exonu/phosph_ase_sf"/>
</dbReference>
<dbReference type="Gene3D" id="3.60.10.10">
    <property type="entry name" value="Endonuclease/exonuclease/phosphatase"/>
    <property type="match status" value="1"/>
</dbReference>
<gene>
    <name evidence="3" type="ORF">HLPR_11850</name>
</gene>
<keyword evidence="3" id="KW-0378">Hydrolase</keyword>
<dbReference type="GO" id="GO:0016020">
    <property type="term" value="C:membrane"/>
    <property type="evidence" value="ECO:0007669"/>
    <property type="project" value="GOC"/>
</dbReference>
<sequence length="352" mass="40544">MIKILKIIGIFIATIVALVILLFAFLTITDYSPKEIETLDVNNNTNLELDSSKDLSVITWNIGYAALGEKETFFLDDGEKSKPDNKNDVEKYLDGIIDSLKKYNKDFLILQEVDVDSNRSYGVKELKKIVNEYPNFDYSFALNYDVKFIPVPFPPLGKVEAGQLSLSKYKVSEAKRYAFPGNYSWPKKTIMLDRCFNISRIPVKDKKGDLLLINVHFSAYDDGSLRKNQLKYIKEFIIKEYEKGNYIVLGGDWNQTFDTINIKKYPLYKNGEFYTPYVISSDWLEDGWRFAINDNVPTYRLLNKPYEKGVTQVGVIDGFLVSPNVTINEVKVLDLEFKNSDHNPVLMKFLLN</sequence>
<dbReference type="InterPro" id="IPR005135">
    <property type="entry name" value="Endo/exonuclease/phosphatase"/>
</dbReference>
<dbReference type="PANTHER" id="PTHR14859">
    <property type="entry name" value="CALCOFLUOR WHITE HYPERSENSITIVE PROTEIN PRECURSOR"/>
    <property type="match status" value="1"/>
</dbReference>
<reference evidence="3 4" key="1">
    <citation type="submission" date="2023-08" db="EMBL/GenBank/DDBJ databases">
        <title>Helicovermis profunda gen. nov., sp. nov., a novel mesophilic, fermentative bacterium within the Bacillota from a deep-sea hydrothermal vent chimney.</title>
        <authorList>
            <person name="Miyazaki U."/>
            <person name="Mizutani D."/>
            <person name="Hashimoto Y."/>
            <person name="Tame A."/>
            <person name="Sawayama S."/>
            <person name="Miyazaki J."/>
            <person name="Takai K."/>
            <person name="Nakagawa S."/>
        </authorList>
    </citation>
    <scope>NUCLEOTIDE SEQUENCE [LARGE SCALE GENOMIC DNA]</scope>
    <source>
        <strain evidence="3 4">S502</strain>
    </source>
</reference>
<keyword evidence="1" id="KW-1133">Transmembrane helix</keyword>
<feature type="transmembrane region" description="Helical" evidence="1">
    <location>
        <begin position="7"/>
        <end position="28"/>
    </location>
</feature>
<feature type="domain" description="Endonuclease/exonuclease/phosphatase" evidence="2">
    <location>
        <begin position="58"/>
        <end position="342"/>
    </location>
</feature>